<keyword evidence="2" id="KW-0687">Ribonucleoprotein</keyword>
<proteinExistence type="predicted"/>
<dbReference type="Proteomes" id="UP000700334">
    <property type="component" value="Unassembled WGS sequence"/>
</dbReference>
<dbReference type="PANTHER" id="PTHR48026:SF2">
    <property type="entry name" value="HETEROGENEOUS NUCLEAR RIBONUCLEOPROTEIN A1-RELATED"/>
    <property type="match status" value="1"/>
</dbReference>
<keyword evidence="3" id="KW-1185">Reference proteome</keyword>
<dbReference type="GO" id="GO:0003730">
    <property type="term" value="F:mRNA 3'-UTR binding"/>
    <property type="evidence" value="ECO:0007669"/>
    <property type="project" value="TreeGrafter"/>
</dbReference>
<sequence length="173" mass="19409">MRFVIYVTMEEGDSVLSAIAYKVNGTVLESKRIMSSKYSKRHDAHFTGRKIVSSIREDTEEHQLRDYFEQNGKSEVTEIMTDKDSDKKRDFSFCLRRGISEKGNFCLGRNFNSHGGNSGHSVYGGSGNGYNGFGNERSNFGSGENNNDFYNNQSSKFGSVKGGNIGKEKLWPL</sequence>
<dbReference type="GO" id="GO:0000398">
    <property type="term" value="P:mRNA splicing, via spliceosome"/>
    <property type="evidence" value="ECO:0007669"/>
    <property type="project" value="TreeGrafter"/>
</dbReference>
<keyword evidence="1" id="KW-0694">RNA-binding</keyword>
<comment type="caution">
    <text evidence="2">The sequence shown here is derived from an EMBL/GenBank/DDBJ whole genome shotgun (WGS) entry which is preliminary data.</text>
</comment>
<organism evidence="2 3">
    <name type="scientific">Galemys pyrenaicus</name>
    <name type="common">Iberian desman</name>
    <name type="synonym">Pyrenean desman</name>
    <dbReference type="NCBI Taxonomy" id="202257"/>
    <lineage>
        <taxon>Eukaryota</taxon>
        <taxon>Metazoa</taxon>
        <taxon>Chordata</taxon>
        <taxon>Craniata</taxon>
        <taxon>Vertebrata</taxon>
        <taxon>Euteleostomi</taxon>
        <taxon>Mammalia</taxon>
        <taxon>Eutheria</taxon>
        <taxon>Laurasiatheria</taxon>
        <taxon>Eulipotyphla</taxon>
        <taxon>Talpidae</taxon>
        <taxon>Galemys</taxon>
    </lineage>
</organism>
<dbReference type="AlphaFoldDB" id="A0A8J6AMM4"/>
<evidence type="ECO:0000313" key="3">
    <source>
        <dbReference type="Proteomes" id="UP000700334"/>
    </source>
</evidence>
<dbReference type="InterPro" id="IPR012677">
    <property type="entry name" value="Nucleotide-bd_a/b_plait_sf"/>
</dbReference>
<dbReference type="PANTHER" id="PTHR48026">
    <property type="entry name" value="HOMOLOGOUS TO DROSOPHILA SQD (SQUID) PROTEIN"/>
    <property type="match status" value="1"/>
</dbReference>
<evidence type="ECO:0000313" key="2">
    <source>
        <dbReference type="EMBL" id="KAG8521055.1"/>
    </source>
</evidence>
<accession>A0A8J6AMM4</accession>
<gene>
    <name evidence="2" type="ORF">J0S82_004697</name>
</gene>
<evidence type="ECO:0000256" key="1">
    <source>
        <dbReference type="ARBA" id="ARBA00022884"/>
    </source>
</evidence>
<dbReference type="Gene3D" id="3.30.70.330">
    <property type="match status" value="2"/>
</dbReference>
<dbReference type="SUPFAM" id="SSF54928">
    <property type="entry name" value="RNA-binding domain, RBD"/>
    <property type="match status" value="1"/>
</dbReference>
<protein>
    <submittedName>
        <fullName evidence="2">Heterogeneous nuclear ribonucleoprotein A1</fullName>
    </submittedName>
</protein>
<reference evidence="2" key="1">
    <citation type="journal article" date="2021" name="Evol. Appl.">
        <title>The genome of the Pyrenean desman and the effects of bottlenecks and inbreeding on the genomic landscape of an endangered species.</title>
        <authorList>
            <person name="Escoda L."/>
            <person name="Castresana J."/>
        </authorList>
    </citation>
    <scope>NUCLEOTIDE SEQUENCE</scope>
    <source>
        <strain evidence="2">IBE-C5619</strain>
    </source>
</reference>
<dbReference type="GO" id="GO:0071013">
    <property type="term" value="C:catalytic step 2 spliceosome"/>
    <property type="evidence" value="ECO:0007669"/>
    <property type="project" value="TreeGrafter"/>
</dbReference>
<feature type="non-terminal residue" evidence="2">
    <location>
        <position position="173"/>
    </location>
</feature>
<name>A0A8J6AMM4_GALPY</name>
<dbReference type="InterPro" id="IPR035979">
    <property type="entry name" value="RBD_domain_sf"/>
</dbReference>
<dbReference type="EMBL" id="JAGFMF010011500">
    <property type="protein sequence ID" value="KAG8521055.1"/>
    <property type="molecule type" value="Genomic_DNA"/>
</dbReference>